<dbReference type="PANTHER" id="PTHR46383:SF1">
    <property type="entry name" value="ASPARTATE AMINOTRANSFERASE"/>
    <property type="match status" value="1"/>
</dbReference>
<dbReference type="Gene3D" id="3.40.640.10">
    <property type="entry name" value="Type I PLP-dependent aspartate aminotransferase-like (Major domain)"/>
    <property type="match status" value="1"/>
</dbReference>
<evidence type="ECO:0000256" key="4">
    <source>
        <dbReference type="ARBA" id="ARBA00022679"/>
    </source>
</evidence>
<keyword evidence="8" id="KW-1185">Reference proteome</keyword>
<organism evidence="7 8">
    <name type="scientific">Allofrancisella frigidaquae</name>
    <dbReference type="NCBI Taxonomy" id="1085644"/>
    <lineage>
        <taxon>Bacteria</taxon>
        <taxon>Pseudomonadati</taxon>
        <taxon>Pseudomonadota</taxon>
        <taxon>Gammaproteobacteria</taxon>
        <taxon>Thiotrichales</taxon>
        <taxon>Francisellaceae</taxon>
        <taxon>Allofrancisella</taxon>
    </lineage>
</organism>
<keyword evidence="4 7" id="KW-0808">Transferase</keyword>
<dbReference type="Proteomes" id="UP000503320">
    <property type="component" value="Chromosome"/>
</dbReference>
<dbReference type="Pfam" id="PF00155">
    <property type="entry name" value="Aminotran_1_2"/>
    <property type="match status" value="1"/>
</dbReference>
<feature type="domain" description="Aminotransferase class I/classII large" evidence="6">
    <location>
        <begin position="43"/>
        <end position="420"/>
    </location>
</feature>
<dbReference type="GO" id="GO:0006520">
    <property type="term" value="P:amino acid metabolic process"/>
    <property type="evidence" value="ECO:0007669"/>
    <property type="project" value="InterPro"/>
</dbReference>
<evidence type="ECO:0000256" key="2">
    <source>
        <dbReference type="ARBA" id="ARBA00007441"/>
    </source>
</evidence>
<evidence type="ECO:0000256" key="3">
    <source>
        <dbReference type="ARBA" id="ARBA00022576"/>
    </source>
</evidence>
<dbReference type="InterPro" id="IPR004839">
    <property type="entry name" value="Aminotransferase_I/II_large"/>
</dbReference>
<evidence type="ECO:0000259" key="6">
    <source>
        <dbReference type="Pfam" id="PF00155"/>
    </source>
</evidence>
<protein>
    <submittedName>
        <fullName evidence="7">Pyridoxal phosphate-dependent aminotransferase</fullName>
    </submittedName>
</protein>
<comment type="cofactor">
    <cofactor evidence="1">
        <name>pyridoxal 5'-phosphate</name>
        <dbReference type="ChEBI" id="CHEBI:597326"/>
    </cofactor>
</comment>
<dbReference type="GO" id="GO:0008483">
    <property type="term" value="F:transaminase activity"/>
    <property type="evidence" value="ECO:0007669"/>
    <property type="project" value="UniProtKB-KW"/>
</dbReference>
<dbReference type="InterPro" id="IPR015422">
    <property type="entry name" value="PyrdxlP-dep_Trfase_small"/>
</dbReference>
<evidence type="ECO:0000256" key="1">
    <source>
        <dbReference type="ARBA" id="ARBA00001933"/>
    </source>
</evidence>
<proteinExistence type="inferred from homology"/>
<name>A0A6M3HU22_9GAMM</name>
<keyword evidence="5" id="KW-0663">Pyridoxal phosphate</keyword>
<dbReference type="GO" id="GO:0030170">
    <property type="term" value="F:pyridoxal phosphate binding"/>
    <property type="evidence" value="ECO:0007669"/>
    <property type="project" value="InterPro"/>
</dbReference>
<accession>A0A6M3HU22</accession>
<dbReference type="EMBL" id="CP038017">
    <property type="protein sequence ID" value="QIV94659.1"/>
    <property type="molecule type" value="Genomic_DNA"/>
</dbReference>
<dbReference type="InterPro" id="IPR050596">
    <property type="entry name" value="AspAT/PAT-like"/>
</dbReference>
<gene>
    <name evidence="7" type="ORF">E3E15_04510</name>
</gene>
<keyword evidence="3 7" id="KW-0032">Aminotransferase</keyword>
<sequence length="428" mass="48248">MKINQEYKNDFYTKLLNINESVTHGTHKKINELNKNLSKEDRVIDLSIGTLDVPCDKEIDNGVIEYIKNQSSLIHQFAPVKGFDFLLKSISDRTNRLHNINYDPNTEIMVTPGGIKGSISVVFKTLLNESDEVIIPLPNWPHYSDMVEISGAKKIFIEQDNESLRKGITVDILLEKITDSTKIIILGDCINPTGKVYTTDELTNIANLICNINSERINNGLNNIYILFDCPYEAHILNNRSKHIALKNDGTKHDFIINVTGPGKTYGMHGDRIGYILANSTFIKMASISQVNMNSFASTYGQISTFFAMQEKFDDISRDRATKARSNLSIVVDELQAMNLIVDMPQGGYFIFVSFKKYASKYKSIGYMRASEFLLDKARVASISGEHFATGYSNSSIYGDYVRINCGRNIDVLKEALTRIKEALQNLE</sequence>
<reference evidence="7 8" key="1">
    <citation type="submission" date="2019-03" db="EMBL/GenBank/DDBJ databases">
        <title>Complete Genome Sequence of Allofrancisella frigidaquae Strain SYSU 10HL1970 Isolated from Water-Cooling Systems in China.</title>
        <authorList>
            <person name="Ohrman C."/>
            <person name="Uneklint I."/>
            <person name="Sjodin A."/>
        </authorList>
    </citation>
    <scope>NUCLEOTIDE SEQUENCE [LARGE SCALE GENOMIC DNA]</scope>
    <source>
        <strain evidence="7 8">SYSU 10HL1970</strain>
    </source>
</reference>
<dbReference type="RefSeq" id="WP_172106756.1">
    <property type="nucleotide sequence ID" value="NZ_CP038017.1"/>
</dbReference>
<evidence type="ECO:0000313" key="8">
    <source>
        <dbReference type="Proteomes" id="UP000503320"/>
    </source>
</evidence>
<dbReference type="AlphaFoldDB" id="A0A6M3HU22"/>
<dbReference type="PANTHER" id="PTHR46383">
    <property type="entry name" value="ASPARTATE AMINOTRANSFERASE"/>
    <property type="match status" value="1"/>
</dbReference>
<dbReference type="InterPro" id="IPR015421">
    <property type="entry name" value="PyrdxlP-dep_Trfase_major"/>
</dbReference>
<evidence type="ECO:0000313" key="7">
    <source>
        <dbReference type="EMBL" id="QIV94659.1"/>
    </source>
</evidence>
<dbReference type="Gene3D" id="3.90.1150.10">
    <property type="entry name" value="Aspartate Aminotransferase, domain 1"/>
    <property type="match status" value="1"/>
</dbReference>
<comment type="similarity">
    <text evidence="2">Belongs to the class-I pyridoxal-phosphate-dependent aminotransferase family.</text>
</comment>
<dbReference type="KEGG" id="afri:E3E15_04510"/>
<dbReference type="InterPro" id="IPR015424">
    <property type="entry name" value="PyrdxlP-dep_Trfase"/>
</dbReference>
<evidence type="ECO:0000256" key="5">
    <source>
        <dbReference type="ARBA" id="ARBA00022898"/>
    </source>
</evidence>
<dbReference type="SUPFAM" id="SSF53383">
    <property type="entry name" value="PLP-dependent transferases"/>
    <property type="match status" value="1"/>
</dbReference>
<dbReference type="CDD" id="cd00609">
    <property type="entry name" value="AAT_like"/>
    <property type="match status" value="1"/>
</dbReference>